<reference evidence="1" key="1">
    <citation type="submission" date="2018-02" db="EMBL/GenBank/DDBJ databases">
        <title>Rhizophora mucronata_Transcriptome.</title>
        <authorList>
            <person name="Meera S.P."/>
            <person name="Sreeshan A."/>
            <person name="Augustine A."/>
        </authorList>
    </citation>
    <scope>NUCLEOTIDE SEQUENCE</scope>
    <source>
        <tissue evidence="1">Leaf</tissue>
    </source>
</reference>
<organism evidence="1">
    <name type="scientific">Rhizophora mucronata</name>
    <name type="common">Asiatic mangrove</name>
    <dbReference type="NCBI Taxonomy" id="61149"/>
    <lineage>
        <taxon>Eukaryota</taxon>
        <taxon>Viridiplantae</taxon>
        <taxon>Streptophyta</taxon>
        <taxon>Embryophyta</taxon>
        <taxon>Tracheophyta</taxon>
        <taxon>Spermatophyta</taxon>
        <taxon>Magnoliopsida</taxon>
        <taxon>eudicotyledons</taxon>
        <taxon>Gunneridae</taxon>
        <taxon>Pentapetalae</taxon>
        <taxon>rosids</taxon>
        <taxon>fabids</taxon>
        <taxon>Malpighiales</taxon>
        <taxon>Rhizophoraceae</taxon>
        <taxon>Rhizophora</taxon>
    </lineage>
</organism>
<evidence type="ECO:0000313" key="1">
    <source>
        <dbReference type="EMBL" id="MBX46336.1"/>
    </source>
</evidence>
<protein>
    <submittedName>
        <fullName evidence="1">Uncharacterized protein</fullName>
    </submittedName>
</protein>
<proteinExistence type="predicted"/>
<name>A0A2P2NUZ7_RHIMU</name>
<dbReference type="AlphaFoldDB" id="A0A2P2NUZ7"/>
<accession>A0A2P2NUZ7</accession>
<dbReference type="EMBL" id="GGEC01065852">
    <property type="protein sequence ID" value="MBX46336.1"/>
    <property type="molecule type" value="Transcribed_RNA"/>
</dbReference>
<sequence>MFLHASFPCAVTYQKLES</sequence>